<protein>
    <submittedName>
        <fullName evidence="1">Sacsin N-terminal ATP-binding-like domain-containing protein</fullName>
    </submittedName>
</protein>
<comment type="caution">
    <text evidence="1">The sequence shown here is derived from an EMBL/GenBank/DDBJ whole genome shotgun (WGS) entry which is preliminary data.</text>
</comment>
<dbReference type="NCBIfam" id="NF047352">
    <property type="entry name" value="P_loop_sacsin"/>
    <property type="match status" value="1"/>
</dbReference>
<dbReference type="InterPro" id="IPR036890">
    <property type="entry name" value="HATPase_C_sf"/>
</dbReference>
<name>A0ABW1J4D5_9PSEU</name>
<keyword evidence="2" id="KW-1185">Reference proteome</keyword>
<reference evidence="2" key="1">
    <citation type="journal article" date="2019" name="Int. J. Syst. Evol. Microbiol.">
        <title>The Global Catalogue of Microorganisms (GCM) 10K type strain sequencing project: providing services to taxonomists for standard genome sequencing and annotation.</title>
        <authorList>
            <consortium name="The Broad Institute Genomics Platform"/>
            <consortium name="The Broad Institute Genome Sequencing Center for Infectious Disease"/>
            <person name="Wu L."/>
            <person name="Ma J."/>
        </authorList>
    </citation>
    <scope>NUCLEOTIDE SEQUENCE [LARGE SCALE GENOMIC DNA]</scope>
    <source>
        <strain evidence="2">CCM 8391</strain>
    </source>
</reference>
<dbReference type="SUPFAM" id="SSF55874">
    <property type="entry name" value="ATPase domain of HSP90 chaperone/DNA topoisomerase II/histidine kinase"/>
    <property type="match status" value="1"/>
</dbReference>
<sequence>MAGSERREPDGDPFGTAALRAAVLDTWGGSPTRFREDANAEEDLLLGGYADAWLVELAQNAADAARAAGRPGRLRVALAGPGAESGCDTELRIANTGAPLSAAGVAALASLRASAKRDDEGAVGRFGIGFAAVLRISREPRVVSGAGRGVRFSATATAAAARVLPGPAAELARRGGQLPVLRLVWPVEADEPAPPPGYDTEVRLPLGAGGTEGPELLTAAAEAAPDLLLTLPELTEITVGDRVFRRIEEGQGRVRIGDRRWLLARVAGRLEAADAQTQAVEQRGRRAWSVTWALPVDEAGRPQALQVDVLHAPTASTEALSLPARLIATVPLEPDRRRVRPGPVTDRVLAAAGPAYLDLVRAVEPGHRGALVPAPGFPRSQIDGRVRALLFDTLRTAAWLPAAGGGELVPVRAEWLDIPGAEGLARLLAVTEDFAGLADPVAVAGIPANVLGELGVRRLGTADLVDRLVGLRRPASWWRAVYVALEPAAETVPGVLEELRGLAVPLADGRTVAGPESVLLPVGESDGPVAALAGLGLPGLRVADPEATHPLLARLGAVPADPGAVLERPELREAVERSVDDAEAGLDTAPLAEAVLALVAEVGPATAARHRWLGALALADDEGNPARADELVLPDAALRPLLADDAPVGVLDPGWAERVPRAVLSAAGVLDGFTVLVDDEPAGPDHDLHDEDLWWDSCDVPPMRMVAVADLDLVADGAWPAALRMLADEPATRAAVLDGGYTAWWLAQHARLGGRRPGHWRLRSATELAALYDPAPVEDVDEALLYAIGVRAALAVDGCEDAADLLERLADPARRPDVALIAAAHTELAEAVADGCVDPGEIPPIERVRALDGSVIPVDEAMVLDHPWLAAVVPSADLVAGGDPGPLAELLDLPLASDVVEAVVVGRGESRRWSDSTDVVVACATLGVEVPPGEMIVHQNLMIDIHRPPMGRRSVPAWPDADGRWHVTDPVRALLGALACGSRAVLGAE</sequence>
<evidence type="ECO:0000313" key="1">
    <source>
        <dbReference type="EMBL" id="MFC5995494.1"/>
    </source>
</evidence>
<dbReference type="EMBL" id="JBHSQW010000031">
    <property type="protein sequence ID" value="MFC5995494.1"/>
    <property type="molecule type" value="Genomic_DNA"/>
</dbReference>
<dbReference type="RefSeq" id="WP_379585560.1">
    <property type="nucleotide sequence ID" value="NZ_JBHSQW010000031.1"/>
</dbReference>
<proteinExistence type="predicted"/>
<gene>
    <name evidence="1" type="ORF">ACFQE5_14865</name>
</gene>
<accession>A0ABW1J4D5</accession>
<dbReference type="Proteomes" id="UP001596302">
    <property type="component" value="Unassembled WGS sequence"/>
</dbReference>
<organism evidence="1 2">
    <name type="scientific">Pseudonocardia hispaniensis</name>
    <dbReference type="NCBI Taxonomy" id="904933"/>
    <lineage>
        <taxon>Bacteria</taxon>
        <taxon>Bacillati</taxon>
        <taxon>Actinomycetota</taxon>
        <taxon>Actinomycetes</taxon>
        <taxon>Pseudonocardiales</taxon>
        <taxon>Pseudonocardiaceae</taxon>
        <taxon>Pseudonocardia</taxon>
    </lineage>
</organism>
<evidence type="ECO:0000313" key="2">
    <source>
        <dbReference type="Proteomes" id="UP001596302"/>
    </source>
</evidence>